<organism evidence="1 2">
    <name type="scientific">Octopus vulgaris</name>
    <name type="common">Common octopus</name>
    <dbReference type="NCBI Taxonomy" id="6645"/>
    <lineage>
        <taxon>Eukaryota</taxon>
        <taxon>Metazoa</taxon>
        <taxon>Spiralia</taxon>
        <taxon>Lophotrochozoa</taxon>
        <taxon>Mollusca</taxon>
        <taxon>Cephalopoda</taxon>
        <taxon>Coleoidea</taxon>
        <taxon>Octopodiformes</taxon>
        <taxon>Octopoda</taxon>
        <taxon>Incirrata</taxon>
        <taxon>Octopodidae</taxon>
        <taxon>Octopus</taxon>
    </lineage>
</organism>
<evidence type="ECO:0000313" key="2">
    <source>
        <dbReference type="Proteomes" id="UP001162480"/>
    </source>
</evidence>
<sequence>MDSVTDPSSELAPFDNIVYPMGLFTCQVSPYHLIISVYSIYFLHNRFTDDIGTKHLLFIGYIWNIYHVLKTKGKCLREQI</sequence>
<accession>A0AA36BZF8</accession>
<evidence type="ECO:0000313" key="1">
    <source>
        <dbReference type="EMBL" id="CAI9742697.1"/>
    </source>
</evidence>
<dbReference type="Proteomes" id="UP001162480">
    <property type="component" value="Chromosome 28"/>
</dbReference>
<keyword evidence="2" id="KW-1185">Reference proteome</keyword>
<gene>
    <name evidence="1" type="ORF">OCTVUL_1B010180</name>
</gene>
<protein>
    <submittedName>
        <fullName evidence="1">Uncharacterized protein</fullName>
    </submittedName>
</protein>
<name>A0AA36BZF8_OCTVU</name>
<dbReference type="EMBL" id="OX597841">
    <property type="protein sequence ID" value="CAI9742697.1"/>
    <property type="molecule type" value="Genomic_DNA"/>
</dbReference>
<reference evidence="1" key="1">
    <citation type="submission" date="2023-08" db="EMBL/GenBank/DDBJ databases">
        <authorList>
            <person name="Alioto T."/>
            <person name="Alioto T."/>
            <person name="Gomez Garrido J."/>
        </authorList>
    </citation>
    <scope>NUCLEOTIDE SEQUENCE</scope>
</reference>
<dbReference type="AlphaFoldDB" id="A0AA36BZF8"/>
<proteinExistence type="predicted"/>